<evidence type="ECO:0000313" key="7">
    <source>
        <dbReference type="Proteomes" id="UP000233837"/>
    </source>
</evidence>
<evidence type="ECO:0000256" key="3">
    <source>
        <dbReference type="ARBA" id="ARBA00022895"/>
    </source>
</evidence>
<keyword evidence="2" id="KW-0158">Chromosome</keyword>
<dbReference type="InterPro" id="IPR028389">
    <property type="entry name" value="POT1"/>
</dbReference>
<protein>
    <submittedName>
        <fullName evidence="6">Protection of telomeres protein 1a</fullName>
    </submittedName>
</protein>
<dbReference type="AlphaFoldDB" id="A0A2I0WWR8"/>
<comment type="subcellular location">
    <subcellularLocation>
        <location evidence="1">Chromosome</location>
        <location evidence="1">Telomere</location>
    </subcellularLocation>
</comment>
<dbReference type="Gene3D" id="2.40.50.140">
    <property type="entry name" value="Nucleic acid-binding proteins"/>
    <property type="match status" value="1"/>
</dbReference>
<dbReference type="SMART" id="SM00976">
    <property type="entry name" value="Telo_bind"/>
    <property type="match status" value="1"/>
</dbReference>
<dbReference type="Proteomes" id="UP000233837">
    <property type="component" value="Unassembled WGS sequence"/>
</dbReference>
<dbReference type="EMBL" id="KZ502376">
    <property type="protein sequence ID" value="PKU80105.1"/>
    <property type="molecule type" value="Genomic_DNA"/>
</dbReference>
<dbReference type="PANTHER" id="PTHR14513:SF0">
    <property type="entry name" value="PROTECTION OF TELOMERES PROTEIN 1"/>
    <property type="match status" value="1"/>
</dbReference>
<accession>A0A2I0WWR8</accession>
<reference evidence="6 7" key="2">
    <citation type="journal article" date="2017" name="Nature">
        <title>The Apostasia genome and the evolution of orchids.</title>
        <authorList>
            <person name="Zhang G.Q."/>
            <person name="Liu K.W."/>
            <person name="Li Z."/>
            <person name="Lohaus R."/>
            <person name="Hsiao Y.Y."/>
            <person name="Niu S.C."/>
            <person name="Wang J.Y."/>
            <person name="Lin Y.C."/>
            <person name="Xu Q."/>
            <person name="Chen L.J."/>
            <person name="Yoshida K."/>
            <person name="Fujiwara S."/>
            <person name="Wang Z.W."/>
            <person name="Zhang Y.Q."/>
            <person name="Mitsuda N."/>
            <person name="Wang M."/>
            <person name="Liu G.H."/>
            <person name="Pecoraro L."/>
            <person name="Huang H.X."/>
            <person name="Xiao X.J."/>
            <person name="Lin M."/>
            <person name="Wu X.Y."/>
            <person name="Wu W.L."/>
            <person name="Chen Y.Y."/>
            <person name="Chang S.B."/>
            <person name="Sakamoto S."/>
            <person name="Ohme-Takagi M."/>
            <person name="Yagi M."/>
            <person name="Zeng S.J."/>
            <person name="Shen C.Y."/>
            <person name="Yeh C.M."/>
            <person name="Luo Y.B."/>
            <person name="Tsai W.C."/>
            <person name="Van de Peer Y."/>
            <person name="Liu Z.J."/>
        </authorList>
    </citation>
    <scope>NUCLEOTIDE SEQUENCE [LARGE SCALE GENOMIC DNA]</scope>
    <source>
        <tissue evidence="6">The whole plant</tissue>
    </source>
</reference>
<gene>
    <name evidence="6" type="primary">POT1A</name>
    <name evidence="6" type="ORF">MA16_Dca024575</name>
</gene>
<dbReference type="STRING" id="906689.A0A2I0WWR8"/>
<evidence type="ECO:0000256" key="1">
    <source>
        <dbReference type="ARBA" id="ARBA00004574"/>
    </source>
</evidence>
<feature type="domain" description="Telomeric single stranded DNA binding POT1/Cdc13" evidence="5">
    <location>
        <begin position="32"/>
        <end position="167"/>
    </location>
</feature>
<dbReference type="InterPro" id="IPR057620">
    <property type="entry name" value="POT1A/B-like_OB"/>
</dbReference>
<dbReference type="SUPFAM" id="SSF50249">
    <property type="entry name" value="Nucleic acid-binding proteins"/>
    <property type="match status" value="2"/>
</dbReference>
<sequence length="479" mass="54536">MKWREPLVRALAEAGHEEQGAVMSTSESEYFYLTLRDAKKSLNMRINLMAKVSMIGTALKSRGSDYVLVLRLVDRYESHPGLSVNLFADNLDKLPQVRSTGDIISLHHVEMKVNNGEFFCTFNGKLSSFALFNGEAVMDLSPYQRSINYQAADNDRKFLMQLRTTSENLQPEQVLGEPIATLFCNLKVEENLTIVCKVLHASETSAGDLVLFVWDATDSPLVTLQIDLDMEGQGQNLLHPEVPLLSREAYAFPPVGTIIRLTVSKDIQNISHIKGVGYWVKLGNVVFELQSGLWKGALTPDSYVQILSDEDYEVQCHQRIFIYRNSSKVDRLPLSIFPWPSDVTETDLSYSSYLTLMESLTYPEMIHKFRTVVRVVTSCPWQAKDLCTPSTGKYRIRLMIEDSTARIHAYIFGEDGEKFFNGYPPIDVLTEKMYKLLGISGSPVLRNPPWVWCCLKSYYLDENDPWGSRRYRIFGTRLI</sequence>
<dbReference type="Pfam" id="PF02765">
    <property type="entry name" value="POT1"/>
    <property type="match status" value="1"/>
</dbReference>
<dbReference type="InterPro" id="IPR012340">
    <property type="entry name" value="NA-bd_OB-fold"/>
</dbReference>
<evidence type="ECO:0000256" key="4">
    <source>
        <dbReference type="ARBA" id="ARBA00023125"/>
    </source>
</evidence>
<dbReference type="GO" id="GO:0098505">
    <property type="term" value="F:G-rich strand telomeric DNA binding"/>
    <property type="evidence" value="ECO:0007669"/>
    <property type="project" value="TreeGrafter"/>
</dbReference>
<dbReference type="GO" id="GO:0032210">
    <property type="term" value="P:regulation of telomere maintenance via telomerase"/>
    <property type="evidence" value="ECO:0007669"/>
    <property type="project" value="TreeGrafter"/>
</dbReference>
<dbReference type="GO" id="GO:0010521">
    <property type="term" value="F:telomerase inhibitor activity"/>
    <property type="evidence" value="ECO:0007669"/>
    <property type="project" value="TreeGrafter"/>
</dbReference>
<evidence type="ECO:0000256" key="2">
    <source>
        <dbReference type="ARBA" id="ARBA00022454"/>
    </source>
</evidence>
<dbReference type="GO" id="GO:0016233">
    <property type="term" value="P:telomere capping"/>
    <property type="evidence" value="ECO:0007669"/>
    <property type="project" value="TreeGrafter"/>
</dbReference>
<keyword evidence="7" id="KW-1185">Reference proteome</keyword>
<keyword evidence="4" id="KW-0238">DNA-binding</keyword>
<dbReference type="InterPro" id="IPR011564">
    <property type="entry name" value="Telomer_end-bd_POT1/Cdc13"/>
</dbReference>
<reference evidence="6 7" key="1">
    <citation type="journal article" date="2016" name="Sci. Rep.">
        <title>The Dendrobium catenatum Lindl. genome sequence provides insights into polysaccharide synthase, floral development and adaptive evolution.</title>
        <authorList>
            <person name="Zhang G.Q."/>
            <person name="Xu Q."/>
            <person name="Bian C."/>
            <person name="Tsai W.C."/>
            <person name="Yeh C.M."/>
            <person name="Liu K.W."/>
            <person name="Yoshida K."/>
            <person name="Zhang L.S."/>
            <person name="Chang S.B."/>
            <person name="Chen F."/>
            <person name="Shi Y."/>
            <person name="Su Y.Y."/>
            <person name="Zhang Y.Q."/>
            <person name="Chen L.J."/>
            <person name="Yin Y."/>
            <person name="Lin M."/>
            <person name="Huang H."/>
            <person name="Deng H."/>
            <person name="Wang Z.W."/>
            <person name="Zhu S.L."/>
            <person name="Zhao X."/>
            <person name="Deng C."/>
            <person name="Niu S.C."/>
            <person name="Huang J."/>
            <person name="Wang M."/>
            <person name="Liu G.H."/>
            <person name="Yang H.J."/>
            <person name="Xiao X.J."/>
            <person name="Hsiao Y.Y."/>
            <person name="Wu W.L."/>
            <person name="Chen Y.Y."/>
            <person name="Mitsuda N."/>
            <person name="Ohme-Takagi M."/>
            <person name="Luo Y.B."/>
            <person name="Van de Peer Y."/>
            <person name="Liu Z.J."/>
        </authorList>
    </citation>
    <scope>NUCLEOTIDE SEQUENCE [LARGE SCALE GENOMIC DNA]</scope>
    <source>
        <tissue evidence="6">The whole plant</tissue>
    </source>
</reference>
<dbReference type="GO" id="GO:0000783">
    <property type="term" value="C:nuclear telomere cap complex"/>
    <property type="evidence" value="ECO:0007669"/>
    <property type="project" value="TreeGrafter"/>
</dbReference>
<evidence type="ECO:0000313" key="6">
    <source>
        <dbReference type="EMBL" id="PKU80105.1"/>
    </source>
</evidence>
<dbReference type="Pfam" id="PF25507">
    <property type="entry name" value="OB_POT1A"/>
    <property type="match status" value="1"/>
</dbReference>
<proteinExistence type="predicted"/>
<organism evidence="6 7">
    <name type="scientific">Dendrobium catenatum</name>
    <dbReference type="NCBI Taxonomy" id="906689"/>
    <lineage>
        <taxon>Eukaryota</taxon>
        <taxon>Viridiplantae</taxon>
        <taxon>Streptophyta</taxon>
        <taxon>Embryophyta</taxon>
        <taxon>Tracheophyta</taxon>
        <taxon>Spermatophyta</taxon>
        <taxon>Magnoliopsida</taxon>
        <taxon>Liliopsida</taxon>
        <taxon>Asparagales</taxon>
        <taxon>Orchidaceae</taxon>
        <taxon>Epidendroideae</taxon>
        <taxon>Malaxideae</taxon>
        <taxon>Dendrobiinae</taxon>
        <taxon>Dendrobium</taxon>
    </lineage>
</organism>
<evidence type="ECO:0000259" key="5">
    <source>
        <dbReference type="SMART" id="SM00976"/>
    </source>
</evidence>
<dbReference type="CDD" id="cd04497">
    <property type="entry name" value="hPOT1_OB1_like"/>
    <property type="match status" value="1"/>
</dbReference>
<name>A0A2I0WWR8_9ASPA</name>
<keyword evidence="3" id="KW-0779">Telomere</keyword>
<dbReference type="PANTHER" id="PTHR14513">
    <property type="entry name" value="PROTECTION OF TELOMERES 1"/>
    <property type="match status" value="1"/>
</dbReference>